<dbReference type="PIRSF" id="PIRSF006232">
    <property type="entry name" value="Pirin"/>
    <property type="match status" value="1"/>
</dbReference>
<accession>S8BVV2</accession>
<dbReference type="AlphaFoldDB" id="S8BVV2"/>
<dbReference type="OrthoDB" id="198735at2759"/>
<evidence type="ECO:0000256" key="1">
    <source>
        <dbReference type="ARBA" id="ARBA00008416"/>
    </source>
</evidence>
<dbReference type="PANTHER" id="PTHR13903:SF8">
    <property type="entry name" value="PIRIN"/>
    <property type="match status" value="1"/>
</dbReference>
<dbReference type="CDD" id="cd02247">
    <property type="entry name" value="cupin_pirin_C"/>
    <property type="match status" value="1"/>
</dbReference>
<name>S8BVV2_9LAMI</name>
<evidence type="ECO:0000259" key="4">
    <source>
        <dbReference type="Pfam" id="PF05726"/>
    </source>
</evidence>
<feature type="non-terminal residue" evidence="5">
    <location>
        <position position="226"/>
    </location>
</feature>
<comment type="caution">
    <text evidence="5">The sequence shown here is derived from an EMBL/GenBank/DDBJ whole genome shotgun (WGS) entry which is preliminary data.</text>
</comment>
<comment type="similarity">
    <text evidence="1 2">Belongs to the pirin family.</text>
</comment>
<dbReference type="InterPro" id="IPR003829">
    <property type="entry name" value="Pirin_N_dom"/>
</dbReference>
<dbReference type="SUPFAM" id="SSF51182">
    <property type="entry name" value="RmlC-like cupins"/>
    <property type="match status" value="1"/>
</dbReference>
<organism evidence="5 6">
    <name type="scientific">Genlisea aurea</name>
    <dbReference type="NCBI Taxonomy" id="192259"/>
    <lineage>
        <taxon>Eukaryota</taxon>
        <taxon>Viridiplantae</taxon>
        <taxon>Streptophyta</taxon>
        <taxon>Embryophyta</taxon>
        <taxon>Tracheophyta</taxon>
        <taxon>Spermatophyta</taxon>
        <taxon>Magnoliopsida</taxon>
        <taxon>eudicotyledons</taxon>
        <taxon>Gunneridae</taxon>
        <taxon>Pentapetalae</taxon>
        <taxon>asterids</taxon>
        <taxon>lamiids</taxon>
        <taxon>Lamiales</taxon>
        <taxon>Lentibulariaceae</taxon>
        <taxon>Genlisea</taxon>
    </lineage>
</organism>
<dbReference type="Pfam" id="PF05726">
    <property type="entry name" value="Pirin_C"/>
    <property type="match status" value="1"/>
</dbReference>
<evidence type="ECO:0008006" key="7">
    <source>
        <dbReference type="Google" id="ProtNLM"/>
    </source>
</evidence>
<reference evidence="5 6" key="1">
    <citation type="journal article" date="2013" name="BMC Genomics">
        <title>The miniature genome of a carnivorous plant Genlisea aurea contains a low number of genes and short non-coding sequences.</title>
        <authorList>
            <person name="Leushkin E.V."/>
            <person name="Sutormin R.A."/>
            <person name="Nabieva E.R."/>
            <person name="Penin A.A."/>
            <person name="Kondrashov A.S."/>
            <person name="Logacheva M.D."/>
        </authorList>
    </citation>
    <scope>NUCLEOTIDE SEQUENCE [LARGE SCALE GENOMIC DNA]</scope>
</reference>
<dbReference type="InterPro" id="IPR014710">
    <property type="entry name" value="RmlC-like_jellyroll"/>
</dbReference>
<dbReference type="Pfam" id="PF02678">
    <property type="entry name" value="Pirin"/>
    <property type="match status" value="1"/>
</dbReference>
<dbReference type="EMBL" id="AUSU01008934">
    <property type="protein sequence ID" value="EPS58750.1"/>
    <property type="molecule type" value="Genomic_DNA"/>
</dbReference>
<feature type="non-terminal residue" evidence="5">
    <location>
        <position position="1"/>
    </location>
</feature>
<dbReference type="InterPro" id="IPR012093">
    <property type="entry name" value="Pirin"/>
</dbReference>
<gene>
    <name evidence="5" type="ORF">M569_16062</name>
</gene>
<dbReference type="Gene3D" id="2.60.120.10">
    <property type="entry name" value="Jelly Rolls"/>
    <property type="match status" value="2"/>
</dbReference>
<evidence type="ECO:0000259" key="3">
    <source>
        <dbReference type="Pfam" id="PF02678"/>
    </source>
</evidence>
<evidence type="ECO:0000313" key="6">
    <source>
        <dbReference type="Proteomes" id="UP000015453"/>
    </source>
</evidence>
<dbReference type="InterPro" id="IPR008778">
    <property type="entry name" value="Pirin_C_dom"/>
</dbReference>
<feature type="domain" description="Pirin C-terminal" evidence="4">
    <location>
        <begin position="111"/>
        <end position="217"/>
    </location>
</feature>
<dbReference type="PANTHER" id="PTHR13903">
    <property type="entry name" value="PIRIN-RELATED"/>
    <property type="match status" value="1"/>
</dbReference>
<dbReference type="Proteomes" id="UP000015453">
    <property type="component" value="Unassembled WGS sequence"/>
</dbReference>
<sequence length="226" mass="25242">GFETVTYMFEGGLTHQDFTGHEGKIEAGDVQWMTAGRGVVHAEMPIGEGTHTGLQLWVNLPSQDKMIEPKYHEVRREQVPEAEEGGVEVKVVAGEAMGIHSPYHSRIPIMYLHFTLKSNTEYHQKIPESWSAFVYVIGGEGVFGSSDSGPTEAHRVLVLGPGEGLSVWNKSNLQKLRFILVGGQPLNEPVVKHWPFVMNSRDEIESAFEDYNNGRNGFEFAKQWSS</sequence>
<dbReference type="InterPro" id="IPR011051">
    <property type="entry name" value="RmlC_Cupin_sf"/>
</dbReference>
<evidence type="ECO:0000256" key="2">
    <source>
        <dbReference type="RuleBase" id="RU003457"/>
    </source>
</evidence>
<feature type="domain" description="Pirin N-terminal" evidence="3">
    <location>
        <begin position="1"/>
        <end position="58"/>
    </location>
</feature>
<evidence type="ECO:0000313" key="5">
    <source>
        <dbReference type="EMBL" id="EPS58750.1"/>
    </source>
</evidence>
<proteinExistence type="inferred from homology"/>
<keyword evidence="6" id="KW-1185">Reference proteome</keyword>
<protein>
    <recommendedName>
        <fullName evidence="7">Pirin-like protein</fullName>
    </recommendedName>
</protein>